<dbReference type="Proteomes" id="UP000198901">
    <property type="component" value="Unassembled WGS sequence"/>
</dbReference>
<dbReference type="Gene3D" id="3.40.630.30">
    <property type="match status" value="1"/>
</dbReference>
<name>A0A1G9SZK4_9BACT</name>
<evidence type="ECO:0000259" key="1">
    <source>
        <dbReference type="Pfam" id="PF21926"/>
    </source>
</evidence>
<dbReference type="AlphaFoldDB" id="A0A1G9SZK4"/>
<dbReference type="SUPFAM" id="SSF55729">
    <property type="entry name" value="Acyl-CoA N-acyltransferases (Nat)"/>
    <property type="match status" value="1"/>
</dbReference>
<evidence type="ECO:0000313" key="2">
    <source>
        <dbReference type="EMBL" id="SDM40820.1"/>
    </source>
</evidence>
<feature type="domain" description="N-acyl amino acid synthase FeeM catalytic core" evidence="1">
    <location>
        <begin position="18"/>
        <end position="156"/>
    </location>
</feature>
<dbReference type="EMBL" id="FNGS01000006">
    <property type="protein sequence ID" value="SDM40820.1"/>
    <property type="molecule type" value="Genomic_DNA"/>
</dbReference>
<dbReference type="InterPro" id="IPR016181">
    <property type="entry name" value="Acyl_CoA_acyltransferase"/>
</dbReference>
<gene>
    <name evidence="2" type="ORF">SAMN04488090_3355</name>
</gene>
<accession>A0A1G9SZK4</accession>
<sequence length="198" mass="22288">MVMEFRVSIASERQRVEAAALVDECYWSAYGIRPSELFRGELPPFRHEVLVATRPDGGVLGTATLSWPSAEGLFPGEYLFHGDFHKPGLPFDWPHMVEYGKLAIHPEAPREVFKELQRGFVRFGRTCGITGFVAVVRTELGERLRQCFAYQTIATELYDTGPIEERMLRKLSTYIDKGNLQFIASSLDAVAEGLSVND</sequence>
<dbReference type="Pfam" id="PF21926">
    <property type="entry name" value="FeeM"/>
    <property type="match status" value="1"/>
</dbReference>
<reference evidence="2 3" key="1">
    <citation type="submission" date="2016-10" db="EMBL/GenBank/DDBJ databases">
        <authorList>
            <person name="de Groot N.N."/>
        </authorList>
    </citation>
    <scope>NUCLEOTIDE SEQUENCE [LARGE SCALE GENOMIC DNA]</scope>
    <source>
        <strain evidence="2 3">DSM 21668</strain>
    </source>
</reference>
<protein>
    <recommendedName>
        <fullName evidence="1">N-acyl amino acid synthase FeeM catalytic core domain-containing protein</fullName>
    </recommendedName>
</protein>
<organism evidence="2 3">
    <name type="scientific">Siphonobacter aquaeclarae</name>
    <dbReference type="NCBI Taxonomy" id="563176"/>
    <lineage>
        <taxon>Bacteria</taxon>
        <taxon>Pseudomonadati</taxon>
        <taxon>Bacteroidota</taxon>
        <taxon>Cytophagia</taxon>
        <taxon>Cytophagales</taxon>
        <taxon>Cytophagaceae</taxon>
        <taxon>Siphonobacter</taxon>
    </lineage>
</organism>
<evidence type="ECO:0000313" key="3">
    <source>
        <dbReference type="Proteomes" id="UP000198901"/>
    </source>
</evidence>
<dbReference type="STRING" id="563176.SAMN04488090_3355"/>
<proteinExistence type="predicted"/>
<dbReference type="InterPro" id="IPR054597">
    <property type="entry name" value="FeeM_cat"/>
</dbReference>
<keyword evidence="3" id="KW-1185">Reference proteome</keyword>